<sequence length="515" mass="55472">MNNALTIAGLVTRSARHRPEHLAVVASGQRLTHHDFNLRVNRLANGMLAAGVRRGERIATLLPNCLELLDIYWAAAKIGAVAVPLSPMLLAPGLASLLDDSGAVMLFTTGSLLDLARQAAALAPRLSGCRLVLVGEDADPAASYAALLTHGDAEPVLPSPVAPSDLYNIMYTSGTTGQPKGIMLSQQVRAMYALLCSSVFRIGPESVVLATGSLVFNGAFVTMMGAFFAGATYVVHGQFDAEALIDTVRRERVTHIMLVPSQIIAVLASPRFAPEHLGSLQMILSLGAPLHSHHKDELQRLLPGRFHELYGLTEGFLTILDKTDATRKAGSVGCAPPFMDMRIVREDGSDAAAGEIGEIVGRGPMLMDGYFKRADLTAAALVDGWLHTGDVGYVDEEGFLYLVDRKKDMIDSGGVKVYPRDIEELLVEHPAVLEVAVFGVPHEKWGETPLAAVVLREPGSVDGAALKEWLNGRVGARFQRVQEVVVLEAFPRNAAGKVLKRALREPYWEGRDTKI</sequence>
<dbReference type="Pfam" id="PF13193">
    <property type="entry name" value="AMP-binding_C"/>
    <property type="match status" value="1"/>
</dbReference>
<feature type="domain" description="AMP-binding enzyme C-terminal" evidence="2">
    <location>
        <begin position="422"/>
        <end position="497"/>
    </location>
</feature>
<feature type="domain" description="AMP-dependent synthetase/ligase" evidence="1">
    <location>
        <begin position="12"/>
        <end position="371"/>
    </location>
</feature>
<evidence type="ECO:0000259" key="1">
    <source>
        <dbReference type="Pfam" id="PF00501"/>
    </source>
</evidence>
<dbReference type="InterPro" id="IPR045851">
    <property type="entry name" value="AMP-bd_C_sf"/>
</dbReference>
<dbReference type="Pfam" id="PF00501">
    <property type="entry name" value="AMP-binding"/>
    <property type="match status" value="1"/>
</dbReference>
<dbReference type="InterPro" id="IPR025110">
    <property type="entry name" value="AMP-bd_C"/>
</dbReference>
<comment type="caution">
    <text evidence="3">The sequence shown here is derived from an EMBL/GenBank/DDBJ whole genome shotgun (WGS) entry which is preliminary data.</text>
</comment>
<keyword evidence="4" id="KW-1185">Reference proteome</keyword>
<gene>
    <name evidence="3" type="ORF">NX773_12465</name>
</gene>
<organism evidence="3 4">
    <name type="scientific">Massilia solisilvae</name>
    <dbReference type="NCBI Taxonomy" id="1811225"/>
    <lineage>
        <taxon>Bacteria</taxon>
        <taxon>Pseudomonadati</taxon>
        <taxon>Pseudomonadota</taxon>
        <taxon>Betaproteobacteria</taxon>
        <taxon>Burkholderiales</taxon>
        <taxon>Oxalobacteraceae</taxon>
        <taxon>Telluria group</taxon>
        <taxon>Massilia</taxon>
    </lineage>
</organism>
<accession>A0ABT2BKE0</accession>
<dbReference type="InterPro" id="IPR042099">
    <property type="entry name" value="ANL_N_sf"/>
</dbReference>
<proteinExistence type="predicted"/>
<name>A0ABT2BKE0_9BURK</name>
<dbReference type="EMBL" id="JANUGV010000002">
    <property type="protein sequence ID" value="MCS0608980.1"/>
    <property type="molecule type" value="Genomic_DNA"/>
</dbReference>
<dbReference type="Proteomes" id="UP001205861">
    <property type="component" value="Unassembled WGS sequence"/>
</dbReference>
<dbReference type="Gene3D" id="3.40.50.12780">
    <property type="entry name" value="N-terminal domain of ligase-like"/>
    <property type="match status" value="1"/>
</dbReference>
<dbReference type="RefSeq" id="WP_258856629.1">
    <property type="nucleotide sequence ID" value="NZ_JANUGV010000002.1"/>
</dbReference>
<dbReference type="Gene3D" id="3.30.300.30">
    <property type="match status" value="1"/>
</dbReference>
<evidence type="ECO:0000313" key="4">
    <source>
        <dbReference type="Proteomes" id="UP001205861"/>
    </source>
</evidence>
<reference evidence="3 4" key="1">
    <citation type="submission" date="2022-08" db="EMBL/GenBank/DDBJ databases">
        <title>Reclassification of Massilia species as members of the genera Telluria, Duganella, Pseudoduganella, Mokoshia gen. nov. and Zemynaea gen. nov. using orthogonal and non-orthogonal genome-based approaches.</title>
        <authorList>
            <person name="Bowman J.P."/>
        </authorList>
    </citation>
    <scope>NUCLEOTIDE SEQUENCE [LARGE SCALE GENOMIC DNA]</scope>
    <source>
        <strain evidence="3 4">JCM 31607</strain>
    </source>
</reference>
<dbReference type="InterPro" id="IPR000873">
    <property type="entry name" value="AMP-dep_synth/lig_dom"/>
</dbReference>
<dbReference type="InterPro" id="IPR050237">
    <property type="entry name" value="ATP-dep_AMP-bd_enzyme"/>
</dbReference>
<dbReference type="InterPro" id="IPR020845">
    <property type="entry name" value="AMP-binding_CS"/>
</dbReference>
<protein>
    <submittedName>
        <fullName evidence="3">AMP-binding protein</fullName>
    </submittedName>
</protein>
<dbReference type="PANTHER" id="PTHR43767:SF1">
    <property type="entry name" value="NONRIBOSOMAL PEPTIDE SYNTHASE PES1 (EUROFUNG)-RELATED"/>
    <property type="match status" value="1"/>
</dbReference>
<evidence type="ECO:0000259" key="2">
    <source>
        <dbReference type="Pfam" id="PF13193"/>
    </source>
</evidence>
<dbReference type="PANTHER" id="PTHR43767">
    <property type="entry name" value="LONG-CHAIN-FATTY-ACID--COA LIGASE"/>
    <property type="match status" value="1"/>
</dbReference>
<dbReference type="PROSITE" id="PS00455">
    <property type="entry name" value="AMP_BINDING"/>
    <property type="match status" value="1"/>
</dbReference>
<evidence type="ECO:0000313" key="3">
    <source>
        <dbReference type="EMBL" id="MCS0608980.1"/>
    </source>
</evidence>
<dbReference type="SUPFAM" id="SSF56801">
    <property type="entry name" value="Acetyl-CoA synthetase-like"/>
    <property type="match status" value="1"/>
</dbReference>